<evidence type="ECO:0000313" key="2">
    <source>
        <dbReference type="Proteomes" id="UP001301797"/>
    </source>
</evidence>
<evidence type="ECO:0000313" key="1">
    <source>
        <dbReference type="EMBL" id="WOF16569.1"/>
    </source>
</evidence>
<dbReference type="KEGG" id="mefw:F1737_07615"/>
<organism evidence="1 2">
    <name type="scientific">Methanochimaera problematica</name>
    <dbReference type="NCBI Taxonomy" id="2609417"/>
    <lineage>
        <taxon>Archaea</taxon>
        <taxon>Methanobacteriati</taxon>
        <taxon>Methanobacteriota</taxon>
        <taxon>Stenosarchaea group</taxon>
        <taxon>Methanomicrobia</taxon>
        <taxon>Methanomicrobiales</taxon>
        <taxon>Methanomicrobiaceae</taxon>
        <taxon>Methanochimaera</taxon>
    </lineage>
</organism>
<accession>A0AA97FCS2</accession>
<proteinExistence type="predicted"/>
<name>A0AA97FCS2_9EURY</name>
<dbReference type="RefSeq" id="WP_317135990.1">
    <property type="nucleotide sequence ID" value="NZ_CP043875.1"/>
</dbReference>
<dbReference type="Proteomes" id="UP001301797">
    <property type="component" value="Chromosome"/>
</dbReference>
<dbReference type="AlphaFoldDB" id="A0AA97FCS2"/>
<sequence>MKSLDLNFSEDKSKVTVTCAGKEVSVYSHCAYCKNCEGVLVGKRTIKTPQKEKLGGVKKGLTPEDELLNAAMMFNTLIRDGTAIICNDDQDSGFKSMYSY</sequence>
<dbReference type="GeneID" id="85230026"/>
<gene>
    <name evidence="1" type="ORF">F1737_07615</name>
</gene>
<keyword evidence="2" id="KW-1185">Reference proteome</keyword>
<protein>
    <submittedName>
        <fullName evidence="1">Uncharacterized protein</fullName>
    </submittedName>
</protein>
<dbReference type="EMBL" id="CP043875">
    <property type="protein sequence ID" value="WOF16569.1"/>
    <property type="molecule type" value="Genomic_DNA"/>
</dbReference>
<reference evidence="1 2" key="1">
    <citation type="submission" date="2019-09" db="EMBL/GenBank/DDBJ databases">
        <title>The complete genome of Methanoplanus sp. FWC-SCC4.</title>
        <authorList>
            <person name="Chen S.-C."/>
            <person name="Zhou Y.-Z."/>
            <person name="Lai M.-C."/>
        </authorList>
    </citation>
    <scope>NUCLEOTIDE SEQUENCE [LARGE SCALE GENOMIC DNA]</scope>
    <source>
        <strain evidence="1 2">FWC-SCC4</strain>
    </source>
</reference>